<evidence type="ECO:0000313" key="2">
    <source>
        <dbReference type="EMBL" id="KAK8006006.1"/>
    </source>
</evidence>
<evidence type="ECO:0000313" key="3">
    <source>
        <dbReference type="Proteomes" id="UP001396898"/>
    </source>
</evidence>
<evidence type="ECO:0000256" key="1">
    <source>
        <dbReference type="SAM" id="MobiDB-lite"/>
    </source>
</evidence>
<reference evidence="2 3" key="1">
    <citation type="submission" date="2023-01" db="EMBL/GenBank/DDBJ databases">
        <title>Analysis of 21 Apiospora genomes using comparative genomics revels a genus with tremendous synthesis potential of carbohydrate active enzymes and secondary metabolites.</title>
        <authorList>
            <person name="Sorensen T."/>
        </authorList>
    </citation>
    <scope>NUCLEOTIDE SEQUENCE [LARGE SCALE GENOMIC DNA]</scope>
    <source>
        <strain evidence="2 3">CBS 20057</strain>
    </source>
</reference>
<proteinExistence type="predicted"/>
<dbReference type="EMBL" id="JAQQWI010000017">
    <property type="protein sequence ID" value="KAK8006006.1"/>
    <property type="molecule type" value="Genomic_DNA"/>
</dbReference>
<protein>
    <submittedName>
        <fullName evidence="2">Uncharacterized protein</fullName>
    </submittedName>
</protein>
<name>A0ABR1R9G3_9PEZI</name>
<sequence>MPYPQANYQRLVYGEYPVAKYRSACQAAVRMALVKEAWWKDINPITFTTVGSGHLLRNKSVVVRVKLRSGHAKARLDVFALEDALEGAAESDIDMNCCTHKCKTDTLRSRRSLADKDAGDFQEATLKRCDRWAEANYRTSPHDRKLRNSDGTKGKHDAPESIRDLMNGEEHPLAQYFVYTNPSYEGVHSTGEYRLEPHARHNKLYVPYKPGGNTRGLMELAMNASQLPFLNRY</sequence>
<feature type="region of interest" description="Disordered" evidence="1">
    <location>
        <begin position="140"/>
        <end position="160"/>
    </location>
</feature>
<dbReference type="Proteomes" id="UP001396898">
    <property type="component" value="Unassembled WGS sequence"/>
</dbReference>
<accession>A0ABR1R9G3</accession>
<comment type="caution">
    <text evidence="2">The sequence shown here is derived from an EMBL/GenBank/DDBJ whole genome shotgun (WGS) entry which is preliminary data.</text>
</comment>
<organism evidence="2 3">
    <name type="scientific">Apiospora marii</name>
    <dbReference type="NCBI Taxonomy" id="335849"/>
    <lineage>
        <taxon>Eukaryota</taxon>
        <taxon>Fungi</taxon>
        <taxon>Dikarya</taxon>
        <taxon>Ascomycota</taxon>
        <taxon>Pezizomycotina</taxon>
        <taxon>Sordariomycetes</taxon>
        <taxon>Xylariomycetidae</taxon>
        <taxon>Amphisphaeriales</taxon>
        <taxon>Apiosporaceae</taxon>
        <taxon>Apiospora</taxon>
    </lineage>
</organism>
<gene>
    <name evidence="2" type="ORF">PG991_012303</name>
</gene>
<keyword evidence="3" id="KW-1185">Reference proteome</keyword>